<evidence type="ECO:0000313" key="1">
    <source>
        <dbReference type="EMBL" id="KAH8082449.1"/>
    </source>
</evidence>
<keyword evidence="2" id="KW-1185">Reference proteome</keyword>
<protein>
    <submittedName>
        <fullName evidence="1">Uncharacterized protein</fullName>
    </submittedName>
</protein>
<proteinExistence type="predicted"/>
<evidence type="ECO:0000313" key="2">
    <source>
        <dbReference type="Proteomes" id="UP000813824"/>
    </source>
</evidence>
<dbReference type="EMBL" id="JAEVFJ010000050">
    <property type="protein sequence ID" value="KAH8082449.1"/>
    <property type="molecule type" value="Genomic_DNA"/>
</dbReference>
<organism evidence="1 2">
    <name type="scientific">Cristinia sonorae</name>
    <dbReference type="NCBI Taxonomy" id="1940300"/>
    <lineage>
        <taxon>Eukaryota</taxon>
        <taxon>Fungi</taxon>
        <taxon>Dikarya</taxon>
        <taxon>Basidiomycota</taxon>
        <taxon>Agaricomycotina</taxon>
        <taxon>Agaricomycetes</taxon>
        <taxon>Agaricomycetidae</taxon>
        <taxon>Agaricales</taxon>
        <taxon>Pleurotineae</taxon>
        <taxon>Stephanosporaceae</taxon>
        <taxon>Cristinia</taxon>
    </lineage>
</organism>
<sequence>MSRTRPRPEETVYHVYGYLIDDDKIVEEYREESGITKEPGSSLDVEELIREWWLKKLGKHLGIHYDTCRGYVPIPVPVLGVDDQFVPIPHPFICLALAVGDAEKPTPNAEKVRRLKEFLKRDEEPEWPQTTASYLPRRDPIYRMNLLHARAVAKMKRRQRAAAAAATQQAENAES</sequence>
<name>A0A8K0UFV1_9AGAR</name>
<accession>A0A8K0UFV1</accession>
<dbReference type="Proteomes" id="UP000813824">
    <property type="component" value="Unassembled WGS sequence"/>
</dbReference>
<reference evidence="1" key="1">
    <citation type="journal article" date="2021" name="New Phytol.">
        <title>Evolutionary innovations through gain and loss of genes in the ectomycorrhizal Boletales.</title>
        <authorList>
            <person name="Wu G."/>
            <person name="Miyauchi S."/>
            <person name="Morin E."/>
            <person name="Kuo A."/>
            <person name="Drula E."/>
            <person name="Varga T."/>
            <person name="Kohler A."/>
            <person name="Feng B."/>
            <person name="Cao Y."/>
            <person name="Lipzen A."/>
            <person name="Daum C."/>
            <person name="Hundley H."/>
            <person name="Pangilinan J."/>
            <person name="Johnson J."/>
            <person name="Barry K."/>
            <person name="LaButti K."/>
            <person name="Ng V."/>
            <person name="Ahrendt S."/>
            <person name="Min B."/>
            <person name="Choi I.G."/>
            <person name="Park H."/>
            <person name="Plett J.M."/>
            <person name="Magnuson J."/>
            <person name="Spatafora J.W."/>
            <person name="Nagy L.G."/>
            <person name="Henrissat B."/>
            <person name="Grigoriev I.V."/>
            <person name="Yang Z.L."/>
            <person name="Xu J."/>
            <person name="Martin F.M."/>
        </authorList>
    </citation>
    <scope>NUCLEOTIDE SEQUENCE</scope>
    <source>
        <strain evidence="1">KKN 215</strain>
    </source>
</reference>
<dbReference type="AlphaFoldDB" id="A0A8K0UFV1"/>
<comment type="caution">
    <text evidence="1">The sequence shown here is derived from an EMBL/GenBank/DDBJ whole genome shotgun (WGS) entry which is preliminary data.</text>
</comment>
<gene>
    <name evidence="1" type="ORF">BXZ70DRAFT_627344</name>
</gene>